<evidence type="ECO:0000313" key="2">
    <source>
        <dbReference type="EMBL" id="RYP87225.1"/>
    </source>
</evidence>
<dbReference type="Proteomes" id="UP000295198">
    <property type="component" value="Unassembled WGS sequence"/>
</dbReference>
<dbReference type="Gene3D" id="1.10.287.1060">
    <property type="entry name" value="ESAT-6-like"/>
    <property type="match status" value="1"/>
</dbReference>
<dbReference type="AlphaFoldDB" id="A0A4Q4ZHD9"/>
<organism evidence="2 3">
    <name type="scientific">Nocardioides guangzhouensis</name>
    <dbReference type="NCBI Taxonomy" id="2497878"/>
    <lineage>
        <taxon>Bacteria</taxon>
        <taxon>Bacillati</taxon>
        <taxon>Actinomycetota</taxon>
        <taxon>Actinomycetes</taxon>
        <taxon>Propionibacteriales</taxon>
        <taxon>Nocardioidaceae</taxon>
        <taxon>Nocardioides</taxon>
    </lineage>
</organism>
<dbReference type="InterPro" id="IPR010310">
    <property type="entry name" value="T7SS_ESAT-6-like"/>
</dbReference>
<dbReference type="NCBIfam" id="TIGR03930">
    <property type="entry name" value="WXG100_ESAT6"/>
    <property type="match status" value="1"/>
</dbReference>
<dbReference type="RefSeq" id="WP_134715311.1">
    <property type="nucleotide sequence ID" value="NZ_SDKM01000007.1"/>
</dbReference>
<accession>A0A4Q4ZHD9</accession>
<comment type="caution">
    <text evidence="2">The sequence shown here is derived from an EMBL/GenBank/DDBJ whole genome shotgun (WGS) entry which is preliminary data.</text>
</comment>
<name>A0A4Q4ZHD9_9ACTN</name>
<dbReference type="Pfam" id="PF06013">
    <property type="entry name" value="WXG100"/>
    <property type="match status" value="1"/>
</dbReference>
<keyword evidence="3" id="KW-1185">Reference proteome</keyword>
<dbReference type="SUPFAM" id="SSF140453">
    <property type="entry name" value="EsxAB dimer-like"/>
    <property type="match status" value="1"/>
</dbReference>
<gene>
    <name evidence="2" type="ORF">EKO23_06345</name>
</gene>
<dbReference type="InterPro" id="IPR036689">
    <property type="entry name" value="ESAT-6-like_sf"/>
</dbReference>
<proteinExistence type="inferred from homology"/>
<comment type="similarity">
    <text evidence="1">Belongs to the WXG100 family.</text>
</comment>
<evidence type="ECO:0000313" key="3">
    <source>
        <dbReference type="Proteomes" id="UP000295198"/>
    </source>
</evidence>
<dbReference type="OrthoDB" id="4278078at2"/>
<sequence length="97" mass="10692">MGNLKVGYEALDGAASDIKQAALDIEDKLTAMEKRMQGRRDEWTGSASAAFDEARIKWDGAMNDMKDILNDIAQTVGLSNAEYQRAEAANARRFQGH</sequence>
<reference evidence="2 3" key="1">
    <citation type="submission" date="2019-01" db="EMBL/GenBank/DDBJ databases">
        <title>Nocardioides guangzhouensis sp. nov., an actinobacterium isolated from soil.</title>
        <authorList>
            <person name="Fu Y."/>
            <person name="Cai Y."/>
            <person name="Lin Z."/>
            <person name="Chen P."/>
        </authorList>
    </citation>
    <scope>NUCLEOTIDE SEQUENCE [LARGE SCALE GENOMIC DNA]</scope>
    <source>
        <strain evidence="2 3">130</strain>
    </source>
</reference>
<evidence type="ECO:0000256" key="1">
    <source>
        <dbReference type="RuleBase" id="RU362001"/>
    </source>
</evidence>
<protein>
    <recommendedName>
        <fullName evidence="1">ESAT-6-like protein</fullName>
    </recommendedName>
</protein>
<dbReference type="EMBL" id="SDKM01000007">
    <property type="protein sequence ID" value="RYP87225.1"/>
    <property type="molecule type" value="Genomic_DNA"/>
</dbReference>